<keyword evidence="13" id="KW-1185">Reference proteome</keyword>
<protein>
    <submittedName>
        <fullName evidence="12">Ribonuclease Rne/Rng family protein</fullName>
        <ecNumber evidence="12">3.1.26.12</ecNumber>
    </submittedName>
</protein>
<evidence type="ECO:0000313" key="13">
    <source>
        <dbReference type="Proteomes" id="UP000031258"/>
    </source>
</evidence>
<evidence type="ECO:0000256" key="2">
    <source>
        <dbReference type="ARBA" id="ARBA00022490"/>
    </source>
</evidence>
<dbReference type="GO" id="GO:0008995">
    <property type="term" value="F:ribonuclease E activity"/>
    <property type="evidence" value="ECO:0007669"/>
    <property type="project" value="UniProtKB-EC"/>
</dbReference>
<dbReference type="Pfam" id="PF20833">
    <property type="entry name" value="RNase_E_G_Thio"/>
    <property type="match status" value="1"/>
</dbReference>
<dbReference type="InterPro" id="IPR019307">
    <property type="entry name" value="RNA-bd_AU-1/RNase_E/G"/>
</dbReference>
<feature type="compositionally biased region" description="Acidic residues" evidence="9">
    <location>
        <begin position="137"/>
        <end position="150"/>
    </location>
</feature>
<evidence type="ECO:0000256" key="5">
    <source>
        <dbReference type="ARBA" id="ARBA00022759"/>
    </source>
</evidence>
<feature type="compositionally biased region" description="Basic and acidic residues" evidence="9">
    <location>
        <begin position="623"/>
        <end position="633"/>
    </location>
</feature>
<dbReference type="NCBIfam" id="TIGR00757">
    <property type="entry name" value="RNaseEG"/>
    <property type="match status" value="1"/>
</dbReference>
<dbReference type="AlphaFoldDB" id="A0A0C1N008"/>
<keyword evidence="4" id="KW-0479">Metal-binding</keyword>
<evidence type="ECO:0000256" key="9">
    <source>
        <dbReference type="SAM" id="MobiDB-lite"/>
    </source>
</evidence>
<dbReference type="PANTHER" id="PTHR30001">
    <property type="entry name" value="RIBONUCLEASE"/>
    <property type="match status" value="1"/>
</dbReference>
<evidence type="ECO:0000256" key="3">
    <source>
        <dbReference type="ARBA" id="ARBA00022722"/>
    </source>
</evidence>
<keyword evidence="6 12" id="KW-0378">Hydrolase</keyword>
<keyword evidence="7" id="KW-0460">Magnesium</keyword>
<dbReference type="Gene3D" id="3.40.1260.20">
    <property type="entry name" value="Ribonuclease E, catalytic domain"/>
    <property type="match status" value="1"/>
</dbReference>
<evidence type="ECO:0000259" key="11">
    <source>
        <dbReference type="Pfam" id="PF20833"/>
    </source>
</evidence>
<dbReference type="GO" id="GO:0006364">
    <property type="term" value="P:rRNA processing"/>
    <property type="evidence" value="ECO:0007669"/>
    <property type="project" value="TreeGrafter"/>
</dbReference>
<keyword evidence="2" id="KW-0963">Cytoplasm</keyword>
<dbReference type="OrthoDB" id="9804278at2"/>
<keyword evidence="5" id="KW-0255">Endonuclease</keyword>
<evidence type="ECO:0000256" key="7">
    <source>
        <dbReference type="ARBA" id="ARBA00022842"/>
    </source>
</evidence>
<dbReference type="RefSeq" id="WP_053332558.1">
    <property type="nucleotide sequence ID" value="NZ_JSWE01000092.1"/>
</dbReference>
<feature type="region of interest" description="Disordered" evidence="9">
    <location>
        <begin position="114"/>
        <end position="165"/>
    </location>
</feature>
<keyword evidence="3" id="KW-0540">Nuclease</keyword>
<feature type="region of interest" description="Disordered" evidence="9">
    <location>
        <begin position="600"/>
        <end position="658"/>
    </location>
</feature>
<evidence type="ECO:0000256" key="4">
    <source>
        <dbReference type="ARBA" id="ARBA00022723"/>
    </source>
</evidence>
<name>A0A0C1N008_9RICK</name>
<reference evidence="12 13" key="1">
    <citation type="submission" date="2014-11" db="EMBL/GenBank/DDBJ databases">
        <title>A Rickettsiales Symbiont of Amoebae With Ancient Features.</title>
        <authorList>
            <person name="Schulz F."/>
            <person name="Martijn J."/>
            <person name="Wascher F."/>
            <person name="Kostanjsek R."/>
            <person name="Ettema T.J."/>
            <person name="Horn M."/>
        </authorList>
    </citation>
    <scope>NUCLEOTIDE SEQUENCE [LARGE SCALE GENOMIC DNA]</scope>
    <source>
        <strain evidence="12 13">UWC36</strain>
    </source>
</reference>
<feature type="domain" description="RNase E/G thioredoxin-like" evidence="11">
    <location>
        <begin position="492"/>
        <end position="576"/>
    </location>
</feature>
<dbReference type="EC" id="3.1.26.12" evidence="12"/>
<dbReference type="InterPro" id="IPR048583">
    <property type="entry name" value="RNase_E_G_thioredoxin-like"/>
</dbReference>
<dbReference type="GO" id="GO:0046872">
    <property type="term" value="F:metal ion binding"/>
    <property type="evidence" value="ECO:0007669"/>
    <property type="project" value="UniProtKB-KW"/>
</dbReference>
<feature type="domain" description="RNA-binding protein AU-1/Ribonuclease E/G" evidence="10">
    <location>
        <begin position="208"/>
        <end position="480"/>
    </location>
</feature>
<dbReference type="PATRIC" id="fig|86105.3.peg.751"/>
<dbReference type="GO" id="GO:0003723">
    <property type="term" value="F:RNA binding"/>
    <property type="evidence" value="ECO:0007669"/>
    <property type="project" value="UniProtKB-KW"/>
</dbReference>
<accession>A0A0C1N008</accession>
<dbReference type="CDD" id="cd04453">
    <property type="entry name" value="S1_RNase_E"/>
    <property type="match status" value="1"/>
</dbReference>
<proteinExistence type="predicted"/>
<dbReference type="Pfam" id="PF10150">
    <property type="entry name" value="RNase_E_G"/>
    <property type="match status" value="1"/>
</dbReference>
<evidence type="ECO:0000256" key="1">
    <source>
        <dbReference type="ARBA" id="ARBA00001946"/>
    </source>
</evidence>
<evidence type="ECO:0000313" key="12">
    <source>
        <dbReference type="EMBL" id="KIE05656.1"/>
    </source>
</evidence>
<dbReference type="GO" id="GO:0005737">
    <property type="term" value="C:cytoplasm"/>
    <property type="evidence" value="ECO:0007669"/>
    <property type="project" value="TreeGrafter"/>
</dbReference>
<dbReference type="STRING" id="86105.NF27_DP02000"/>
<comment type="caution">
    <text evidence="12">The sequence shown here is derived from an EMBL/GenBank/DDBJ whole genome shotgun (WGS) entry which is preliminary data.</text>
</comment>
<dbReference type="InterPro" id="IPR012340">
    <property type="entry name" value="NA-bd_OB-fold"/>
</dbReference>
<dbReference type="EMBL" id="JSWE01000092">
    <property type="protein sequence ID" value="KIE05656.1"/>
    <property type="molecule type" value="Genomic_DNA"/>
</dbReference>
<sequence>MSKLMVIDGAHPEETRAVVINKGIIEEFDYQNTYKKSTKGNIYLAKVIRVEPSLQAAFVDYGGERHAFLPFPEIHPSYYQLPKVDKEALLSSMVDAEDKELLLDENRKIEQFDIEEEGEEEVKETKNTKDTIAQEPAEGDTASEGEEAEAELISSEAEGEENSVGEFRPDFYKNYKIQEVIKKDQVLLIQIVKEERGNKGASVTTYISLAGRYCVLMPNSIRAGGVSRKIMDNQERQRLKSVADELNEKASTAASVIVRTAGAHKTKTEVKRDFNYLIRLWNNIREHTLASKAPAFIHEEGDVIKKSIRDLYNSDMEQILVAGDEAYENARKFMELILPKRVDSVKKYKGKSPIFVKYNIENQLNTFYDPVAPLKSGGYLVINHTEALVAIDVNSGRATSERNVENTAVKTNMEAAREIARQIKLRDLSGLIVIDFIDMEDSRNRRTVEREFKEALSNDRARIQVNRISMFGLLEMTRQRLRKSFFESSTHVCAHCDGRGRIRPVEATAIAVLRALDNDLAEGSCDEIQVSGSEKLMFYILNNKREEISKLEKSHKVRITFYTDEEAGADGFFIEKSKKTKEEVVTQSALSAIDVEPYAVEEPAEEEDSSAKRKWKTNAKKPTFREQEREVEHGHKRVDKRKGKGVNNNRFKNKENRAPVKEIIPYDYEEDNAFEENMEKKRKQNQSFLKEIWKKIVE</sequence>
<dbReference type="InterPro" id="IPR004659">
    <property type="entry name" value="RNase_E/G"/>
</dbReference>
<evidence type="ECO:0000256" key="8">
    <source>
        <dbReference type="ARBA" id="ARBA00022884"/>
    </source>
</evidence>
<evidence type="ECO:0000259" key="10">
    <source>
        <dbReference type="Pfam" id="PF10150"/>
    </source>
</evidence>
<gene>
    <name evidence="12" type="primary">cafA_2</name>
    <name evidence="12" type="ORF">NF27_DP02000</name>
</gene>
<comment type="cofactor">
    <cofactor evidence="1">
        <name>Mg(2+)</name>
        <dbReference type="ChEBI" id="CHEBI:18420"/>
    </cofactor>
</comment>
<evidence type="ECO:0000256" key="6">
    <source>
        <dbReference type="ARBA" id="ARBA00022801"/>
    </source>
</evidence>
<dbReference type="SUPFAM" id="SSF50249">
    <property type="entry name" value="Nucleic acid-binding proteins"/>
    <property type="match status" value="1"/>
</dbReference>
<organism evidence="12 13">
    <name type="scientific">Candidatus Jidaibacter acanthamoebae</name>
    <dbReference type="NCBI Taxonomy" id="86105"/>
    <lineage>
        <taxon>Bacteria</taxon>
        <taxon>Pseudomonadati</taxon>
        <taxon>Pseudomonadota</taxon>
        <taxon>Alphaproteobacteria</taxon>
        <taxon>Rickettsiales</taxon>
        <taxon>Candidatus Midichloriaceae</taxon>
        <taxon>Candidatus Jidaibacter</taxon>
    </lineage>
</organism>
<keyword evidence="8" id="KW-0694">RNA-binding</keyword>
<feature type="compositionally biased region" description="Basic residues" evidence="9">
    <location>
        <begin position="634"/>
        <end position="644"/>
    </location>
</feature>
<dbReference type="Proteomes" id="UP000031258">
    <property type="component" value="Unassembled WGS sequence"/>
</dbReference>
<dbReference type="Gene3D" id="2.40.50.140">
    <property type="entry name" value="Nucleic acid-binding proteins"/>
    <property type="match status" value="1"/>
</dbReference>
<dbReference type="PANTHER" id="PTHR30001:SF1">
    <property type="entry name" value="RIBONUCLEASE E_G-LIKE PROTEIN, CHLOROPLASTIC"/>
    <property type="match status" value="1"/>
</dbReference>